<name>V8C586_9HELI</name>
<reference evidence="2 3" key="1">
    <citation type="journal article" date="2014" name="Genome Announc.">
        <title>Draft genome sequences of six enterohepatic helicobacter species isolated from humans and one from rhesus macaques.</title>
        <authorList>
            <person name="Shen Z."/>
            <person name="Sheh A."/>
            <person name="Young S.K."/>
            <person name="Abouelliel A."/>
            <person name="Ward D.V."/>
            <person name="Earl A.M."/>
            <person name="Fox J.G."/>
        </authorList>
    </citation>
    <scope>NUCLEOTIDE SEQUENCE [LARGE SCALE GENOMIC DNA]</scope>
    <source>
        <strain evidence="2 3">MIT 99-5501</strain>
    </source>
</reference>
<accession>V8C586</accession>
<dbReference type="AlphaFoldDB" id="V8C586"/>
<proteinExistence type="predicted"/>
<organism evidence="2 3">
    <name type="scientific">Helicobacter macacae MIT 99-5501</name>
    <dbReference type="NCBI Taxonomy" id="1357400"/>
    <lineage>
        <taxon>Bacteria</taxon>
        <taxon>Pseudomonadati</taxon>
        <taxon>Campylobacterota</taxon>
        <taxon>Epsilonproteobacteria</taxon>
        <taxon>Campylobacterales</taxon>
        <taxon>Helicobacteraceae</taxon>
        <taxon>Helicobacter</taxon>
    </lineage>
</organism>
<dbReference type="RefSeq" id="WP_023928752.1">
    <property type="nucleotide sequence ID" value="NZ_KI669456.1"/>
</dbReference>
<feature type="region of interest" description="Disordered" evidence="1">
    <location>
        <begin position="71"/>
        <end position="140"/>
    </location>
</feature>
<evidence type="ECO:0000256" key="1">
    <source>
        <dbReference type="SAM" id="MobiDB-lite"/>
    </source>
</evidence>
<dbReference type="HOGENOM" id="CLU_803566_0_0_7"/>
<feature type="compositionally biased region" description="Low complexity" evidence="1">
    <location>
        <begin position="86"/>
        <end position="116"/>
    </location>
</feature>
<dbReference type="PATRIC" id="fig|1357400.3.peg.2601"/>
<gene>
    <name evidence="2" type="ORF">HMPREF2086_01917</name>
</gene>
<dbReference type="EMBL" id="AZJI01000010">
    <property type="protein sequence ID" value="ETD22190.1"/>
    <property type="molecule type" value="Genomic_DNA"/>
</dbReference>
<evidence type="ECO:0000313" key="3">
    <source>
        <dbReference type="Proteomes" id="UP000018731"/>
    </source>
</evidence>
<protein>
    <submittedName>
        <fullName evidence="2">Uncharacterized protein</fullName>
    </submittedName>
</protein>
<keyword evidence="3" id="KW-1185">Reference proteome</keyword>
<comment type="caution">
    <text evidence="2">The sequence shown here is derived from an EMBL/GenBank/DDBJ whole genome shotgun (WGS) entry which is preliminary data.</text>
</comment>
<feature type="compositionally biased region" description="Polar residues" evidence="1">
    <location>
        <begin position="117"/>
        <end position="140"/>
    </location>
</feature>
<sequence>MQTSLARSWQTSQAQNSQDSQTSQVSAKTSKMLKALCLGAFVACVAQAQNLDAEIERLEKQKKILELKRQNNQLQKELDRTGTRSNPQNSAPNNYPNNYQNTQGNYPNNNYPNAQPKSKQNYPKGNQPQYYGPPAQNQQQNKTRYYYEEEEDDEEVIYTSKKDTDTQFYIRLEGGAYAGGWLRVAPLAGLELGVKFNNGRIFLGSSYAWSKGNQFIVDGYVGIGWIPRLFDSPVRFVLDSYIGGSYGEWNDTYDKNNCSSTSKSMSDIIGGIIGEMIGGNKENTCKPQYVAYKAKGGGFLAGLRTGLAFDIGRHTWLEFGCRLDVTVGSLNNLYAIGYGSFSVLF</sequence>
<evidence type="ECO:0000313" key="2">
    <source>
        <dbReference type="EMBL" id="ETD22190.1"/>
    </source>
</evidence>
<feature type="region of interest" description="Disordered" evidence="1">
    <location>
        <begin position="1"/>
        <end position="23"/>
    </location>
</feature>
<dbReference type="STRING" id="1357400.HMPREF2086_01917"/>
<dbReference type="Proteomes" id="UP000018731">
    <property type="component" value="Unassembled WGS sequence"/>
</dbReference>